<dbReference type="Pfam" id="PF03872">
    <property type="entry name" value="RseA_N"/>
    <property type="match status" value="1"/>
</dbReference>
<reference evidence="2 3" key="1">
    <citation type="submission" date="2017-08" db="EMBL/GenBank/DDBJ databases">
        <title>Infants hospitalized years apart are colonized by the same room-sourced microbial strains.</title>
        <authorList>
            <person name="Brooks B."/>
            <person name="Olm M.R."/>
            <person name="Firek B.A."/>
            <person name="Baker R."/>
            <person name="Thomas B.C."/>
            <person name="Morowitz M.J."/>
            <person name="Banfield J.F."/>
        </authorList>
    </citation>
    <scope>NUCLEOTIDE SEQUENCE [LARGE SCALE GENOMIC DNA]</scope>
    <source>
        <strain evidence="2">S2_005_003_R2_41</strain>
    </source>
</reference>
<dbReference type="PANTHER" id="PTHR38104:SF1">
    <property type="entry name" value="ANTI-SIGMA-E FACTOR RSEA"/>
    <property type="match status" value="1"/>
</dbReference>
<evidence type="ECO:0000313" key="3">
    <source>
        <dbReference type="Proteomes" id="UP000249135"/>
    </source>
</evidence>
<dbReference type="Gene3D" id="1.10.10.880">
    <property type="entry name" value="Anti sigma-E protein RseA, N-terminal domain"/>
    <property type="match status" value="1"/>
</dbReference>
<gene>
    <name evidence="2" type="ORF">DI563_25055</name>
</gene>
<proteinExistence type="predicted"/>
<dbReference type="AlphaFoldDB" id="A0A2W5PJ74"/>
<dbReference type="InterPro" id="IPR005572">
    <property type="entry name" value="Anti-sigma_E_RseA_N"/>
</dbReference>
<dbReference type="CDD" id="cd16328">
    <property type="entry name" value="RseA_N"/>
    <property type="match status" value="1"/>
</dbReference>
<dbReference type="InterPro" id="IPR036147">
    <property type="entry name" value="Anti-sigma_E_RseA_N_sf"/>
</dbReference>
<accession>A0A2W5PJ74</accession>
<name>A0A2W5PJ74_VARPD</name>
<comment type="caution">
    <text evidence="2">The sequence shown here is derived from an EMBL/GenBank/DDBJ whole genome shotgun (WGS) entry which is preliminary data.</text>
</comment>
<dbReference type="InterPro" id="IPR052383">
    <property type="entry name" value="Anti-sigma-E_RseA-like"/>
</dbReference>
<feature type="domain" description="Anti sigma-E protein RseA N-terminal" evidence="1">
    <location>
        <begin position="11"/>
        <end position="87"/>
    </location>
</feature>
<evidence type="ECO:0000313" key="2">
    <source>
        <dbReference type="EMBL" id="PZQ65941.1"/>
    </source>
</evidence>
<dbReference type="GO" id="GO:0016989">
    <property type="term" value="F:sigma factor antagonist activity"/>
    <property type="evidence" value="ECO:0007669"/>
    <property type="project" value="InterPro"/>
</dbReference>
<sequence>MKHTNGSESLEWVSALADGQLEGVEFARAVDEVGSGAELRASWQVYHLVGEVLRTGTHAPCTDSTAFMARLQERLAAESVVRPVASAAPAVPPQMEAANEPVFRWKMVAGVATIAAAAAIGWTWMGQGPAPAAAGGAQLAMQTPQAPARADAAVPGNASAEGSILAAAATAGAAAPLSRTRVLVGNGAPQVMLRNPRLDELLEAHQQAGGASQMPSAFLRNATFEAPSR</sequence>
<organism evidence="2 3">
    <name type="scientific">Variovorax paradoxus</name>
    <dbReference type="NCBI Taxonomy" id="34073"/>
    <lineage>
        <taxon>Bacteria</taxon>
        <taxon>Pseudomonadati</taxon>
        <taxon>Pseudomonadota</taxon>
        <taxon>Betaproteobacteria</taxon>
        <taxon>Burkholderiales</taxon>
        <taxon>Comamonadaceae</taxon>
        <taxon>Variovorax</taxon>
    </lineage>
</organism>
<dbReference type="PANTHER" id="PTHR38104">
    <property type="match status" value="1"/>
</dbReference>
<protein>
    <submittedName>
        <fullName evidence="2">Anti-sigma factor</fullName>
    </submittedName>
</protein>
<dbReference type="Proteomes" id="UP000249135">
    <property type="component" value="Unassembled WGS sequence"/>
</dbReference>
<dbReference type="SUPFAM" id="SSF89069">
    <property type="entry name" value="N-terminal, cytoplasmic domain of anti-sigmaE factor RseA"/>
    <property type="match status" value="1"/>
</dbReference>
<dbReference type="EMBL" id="QFPP01000474">
    <property type="protein sequence ID" value="PZQ65941.1"/>
    <property type="molecule type" value="Genomic_DNA"/>
</dbReference>
<evidence type="ECO:0000259" key="1">
    <source>
        <dbReference type="Pfam" id="PF03872"/>
    </source>
</evidence>